<organism evidence="3 4">
    <name type="scientific">Roseimicrobium gellanilyticum</name>
    <dbReference type="NCBI Taxonomy" id="748857"/>
    <lineage>
        <taxon>Bacteria</taxon>
        <taxon>Pseudomonadati</taxon>
        <taxon>Verrucomicrobiota</taxon>
        <taxon>Verrucomicrobiia</taxon>
        <taxon>Verrucomicrobiales</taxon>
        <taxon>Verrucomicrobiaceae</taxon>
        <taxon>Roseimicrobium</taxon>
    </lineage>
</organism>
<dbReference type="InterPro" id="IPR002931">
    <property type="entry name" value="Transglutaminase-like"/>
</dbReference>
<dbReference type="GO" id="GO:0006508">
    <property type="term" value="P:proteolysis"/>
    <property type="evidence" value="ECO:0007669"/>
    <property type="project" value="UniProtKB-KW"/>
</dbReference>
<dbReference type="InterPro" id="IPR038765">
    <property type="entry name" value="Papain-like_cys_pep_sf"/>
</dbReference>
<dbReference type="GO" id="GO:0008233">
    <property type="term" value="F:peptidase activity"/>
    <property type="evidence" value="ECO:0007669"/>
    <property type="project" value="UniProtKB-KW"/>
</dbReference>
<evidence type="ECO:0000259" key="2">
    <source>
        <dbReference type="SMART" id="SM00460"/>
    </source>
</evidence>
<evidence type="ECO:0000313" key="4">
    <source>
        <dbReference type="Proteomes" id="UP000253426"/>
    </source>
</evidence>
<evidence type="ECO:0000256" key="1">
    <source>
        <dbReference type="SAM" id="MobiDB-lite"/>
    </source>
</evidence>
<dbReference type="PANTHER" id="PTHR33490:SF6">
    <property type="entry name" value="SLL1049 PROTEIN"/>
    <property type="match status" value="1"/>
</dbReference>
<gene>
    <name evidence="3" type="ORF">DES53_10731</name>
</gene>
<dbReference type="AlphaFoldDB" id="A0A366HF47"/>
<dbReference type="OrthoDB" id="9787782at2"/>
<keyword evidence="3" id="KW-0645">Protease</keyword>
<keyword evidence="3" id="KW-0378">Hydrolase</keyword>
<name>A0A366HF47_9BACT</name>
<dbReference type="Gene3D" id="3.10.620.30">
    <property type="match status" value="1"/>
</dbReference>
<dbReference type="Pfam" id="PF01841">
    <property type="entry name" value="Transglut_core"/>
    <property type="match status" value="1"/>
</dbReference>
<comment type="caution">
    <text evidence="3">The sequence shown here is derived from an EMBL/GenBank/DDBJ whole genome shotgun (WGS) entry which is preliminary data.</text>
</comment>
<dbReference type="PANTHER" id="PTHR33490">
    <property type="entry name" value="BLR5614 PROTEIN-RELATED"/>
    <property type="match status" value="1"/>
</dbReference>
<reference evidence="3 4" key="1">
    <citation type="submission" date="2018-06" db="EMBL/GenBank/DDBJ databases">
        <title>Genomic Encyclopedia of Type Strains, Phase IV (KMG-IV): sequencing the most valuable type-strain genomes for metagenomic binning, comparative biology and taxonomic classification.</title>
        <authorList>
            <person name="Goeker M."/>
        </authorList>
    </citation>
    <scope>NUCLEOTIDE SEQUENCE [LARGE SCALE GENOMIC DNA]</scope>
    <source>
        <strain evidence="3 4">DSM 25532</strain>
    </source>
</reference>
<dbReference type="EMBL" id="QNRR01000007">
    <property type="protein sequence ID" value="RBP41202.1"/>
    <property type="molecule type" value="Genomic_DNA"/>
</dbReference>
<dbReference type="SUPFAM" id="SSF54001">
    <property type="entry name" value="Cysteine proteinases"/>
    <property type="match status" value="1"/>
</dbReference>
<protein>
    <submittedName>
        <fullName evidence="3">Transglutaminase-like putative cysteine protease</fullName>
    </submittedName>
</protein>
<sequence>MSTPQDGASLLPEWTEPLTLEVRHLTRFTYHDAVWDSFNEARLQPVTDTAQLCRRFFLHIDPAADVRDYPDFYSNCVHYFDVKRPHEQLSVEAVSHVQTHADSRGPVPEKNPPEGLKNPSIMENYFDFLHDSQFVSLEPEIWREAVDSLPGGVSDLWTDTLAVGGHVFSTFTYTPSATTVNTRPTEVVQLRKGVCQDFAHVMLGILRTLGIPARYVSGYFYNPDRKPDEIEASHAWVEVYLPGYGWKGFDPTHNRVPDTRYVKLAVGRDYADIRPLSGTFRGRGTREMTVEVRVRRLPEDAWE</sequence>
<evidence type="ECO:0000313" key="3">
    <source>
        <dbReference type="EMBL" id="RBP41202.1"/>
    </source>
</evidence>
<dbReference type="RefSeq" id="WP_113959853.1">
    <property type="nucleotide sequence ID" value="NZ_QNRR01000007.1"/>
</dbReference>
<feature type="domain" description="Transglutaminase-like" evidence="2">
    <location>
        <begin position="187"/>
        <end position="253"/>
    </location>
</feature>
<dbReference type="InterPro" id="IPR013589">
    <property type="entry name" value="Bac_transglu_N"/>
</dbReference>
<dbReference type="Proteomes" id="UP000253426">
    <property type="component" value="Unassembled WGS sequence"/>
</dbReference>
<dbReference type="Pfam" id="PF08379">
    <property type="entry name" value="Bact_transglu_N"/>
    <property type="match status" value="1"/>
</dbReference>
<feature type="region of interest" description="Disordered" evidence="1">
    <location>
        <begin position="95"/>
        <end position="114"/>
    </location>
</feature>
<proteinExistence type="predicted"/>
<keyword evidence="4" id="KW-1185">Reference proteome</keyword>
<accession>A0A366HF47</accession>
<dbReference type="SMART" id="SM00460">
    <property type="entry name" value="TGc"/>
    <property type="match status" value="1"/>
</dbReference>